<reference evidence="1 2" key="1">
    <citation type="submission" date="2020-05" db="EMBL/GenBank/DDBJ databases">
        <title>Aquincola sp. isolate from soil.</title>
        <authorList>
            <person name="Han J."/>
            <person name="Kim D.-U."/>
        </authorList>
    </citation>
    <scope>NUCLEOTIDE SEQUENCE [LARGE SCALE GENOMIC DNA]</scope>
    <source>
        <strain evidence="1 2">S2</strain>
    </source>
</reference>
<protein>
    <submittedName>
        <fullName evidence="1">Uncharacterized protein</fullName>
    </submittedName>
</protein>
<proteinExistence type="predicted"/>
<organism evidence="1 2">
    <name type="scientific">Pseudaquabacterium terrae</name>
    <dbReference type="NCBI Taxonomy" id="2732868"/>
    <lineage>
        <taxon>Bacteria</taxon>
        <taxon>Pseudomonadati</taxon>
        <taxon>Pseudomonadota</taxon>
        <taxon>Betaproteobacteria</taxon>
        <taxon>Burkholderiales</taxon>
        <taxon>Sphaerotilaceae</taxon>
        <taxon>Pseudaquabacterium</taxon>
    </lineage>
</organism>
<evidence type="ECO:0000313" key="1">
    <source>
        <dbReference type="EMBL" id="NRF67969.1"/>
    </source>
</evidence>
<sequence length="57" mass="6373">MNPQAPLQLLTPHRRDAVSRAARARATQLRDEAQDRFWAAVGRTLRQAIAAARTLAH</sequence>
<name>A0ABX2EH71_9BURK</name>
<keyword evidence="2" id="KW-1185">Reference proteome</keyword>
<comment type="caution">
    <text evidence="1">The sequence shown here is derived from an EMBL/GenBank/DDBJ whole genome shotgun (WGS) entry which is preliminary data.</text>
</comment>
<dbReference type="RefSeq" id="WP_173123192.1">
    <property type="nucleotide sequence ID" value="NZ_JABRWJ010000004.1"/>
</dbReference>
<dbReference type="EMBL" id="JABRWJ010000004">
    <property type="protein sequence ID" value="NRF67969.1"/>
    <property type="molecule type" value="Genomic_DNA"/>
</dbReference>
<gene>
    <name evidence="1" type="ORF">HLB44_13330</name>
</gene>
<dbReference type="Proteomes" id="UP000737171">
    <property type="component" value="Unassembled WGS sequence"/>
</dbReference>
<evidence type="ECO:0000313" key="2">
    <source>
        <dbReference type="Proteomes" id="UP000737171"/>
    </source>
</evidence>
<accession>A0ABX2EH71</accession>